<keyword evidence="4" id="KW-1185">Reference proteome</keyword>
<dbReference type="PANTHER" id="PTHR46286">
    <property type="entry name" value="VIN3-LIKE PROTEIN 2-RELATED"/>
    <property type="match status" value="1"/>
</dbReference>
<comment type="caution">
    <text evidence="3">The sequence shown here is derived from an EMBL/GenBank/DDBJ whole genome shotgun (WGS) entry which is preliminary data.</text>
</comment>
<feature type="domain" description="VIN3-like C-terminal" evidence="2">
    <location>
        <begin position="28"/>
        <end position="99"/>
    </location>
</feature>
<organism evidence="3 4">
    <name type="scientific">Eleusine coracana subsp. coracana</name>
    <dbReference type="NCBI Taxonomy" id="191504"/>
    <lineage>
        <taxon>Eukaryota</taxon>
        <taxon>Viridiplantae</taxon>
        <taxon>Streptophyta</taxon>
        <taxon>Embryophyta</taxon>
        <taxon>Tracheophyta</taxon>
        <taxon>Spermatophyta</taxon>
        <taxon>Magnoliopsida</taxon>
        <taxon>Liliopsida</taxon>
        <taxon>Poales</taxon>
        <taxon>Poaceae</taxon>
        <taxon>PACMAD clade</taxon>
        <taxon>Chloridoideae</taxon>
        <taxon>Cynodonteae</taxon>
        <taxon>Eleusininae</taxon>
        <taxon>Eleusine</taxon>
    </lineage>
</organism>
<dbReference type="PANTHER" id="PTHR46286:SF3">
    <property type="entry name" value="OS05G0145400 PROTEIN"/>
    <property type="match status" value="1"/>
</dbReference>
<dbReference type="AlphaFoldDB" id="A0AAV5FLG7"/>
<dbReference type="EMBL" id="BQKI01000087">
    <property type="protein sequence ID" value="GJN35116.1"/>
    <property type="molecule type" value="Genomic_DNA"/>
</dbReference>
<sequence length="103" mass="11639">MTVSSKQELLSSDRKLGVNPSSTRQLSEDSEDVIKLLRQLECHGHIDSDFRKKFMTWYSLRSTDQEGRAVSTLIKTLGEDPSGLAEQLVDAFGEIIAWKKPRT</sequence>
<name>A0AAV5FLG7_ELECO</name>
<dbReference type="InterPro" id="IPR044514">
    <property type="entry name" value="VIN3-like"/>
</dbReference>
<evidence type="ECO:0000259" key="2">
    <source>
        <dbReference type="Pfam" id="PF23380"/>
    </source>
</evidence>
<evidence type="ECO:0000256" key="1">
    <source>
        <dbReference type="SAM" id="MobiDB-lite"/>
    </source>
</evidence>
<accession>A0AAV5FLG7</accession>
<feature type="compositionally biased region" description="Polar residues" evidence="1">
    <location>
        <begin position="1"/>
        <end position="10"/>
    </location>
</feature>
<dbReference type="Proteomes" id="UP001054889">
    <property type="component" value="Unassembled WGS sequence"/>
</dbReference>
<feature type="region of interest" description="Disordered" evidence="1">
    <location>
        <begin position="1"/>
        <end position="29"/>
    </location>
</feature>
<dbReference type="GO" id="GO:0040029">
    <property type="term" value="P:epigenetic regulation of gene expression"/>
    <property type="evidence" value="ECO:0007669"/>
    <property type="project" value="InterPro"/>
</dbReference>
<gene>
    <name evidence="3" type="primary">gb23855</name>
    <name evidence="3" type="ORF">PR202_gb23855</name>
</gene>
<evidence type="ECO:0000313" key="4">
    <source>
        <dbReference type="Proteomes" id="UP001054889"/>
    </source>
</evidence>
<reference evidence="3" key="2">
    <citation type="submission" date="2021-12" db="EMBL/GenBank/DDBJ databases">
        <title>Resequencing data analysis of finger millet.</title>
        <authorList>
            <person name="Hatakeyama M."/>
            <person name="Aluri S."/>
            <person name="Balachadran M.T."/>
            <person name="Sivarajan S.R."/>
            <person name="Poveda L."/>
            <person name="Shimizu-Inatsugi R."/>
            <person name="Schlapbach R."/>
            <person name="Sreeman S.M."/>
            <person name="Shimizu K.K."/>
        </authorList>
    </citation>
    <scope>NUCLEOTIDE SEQUENCE</scope>
</reference>
<dbReference type="InterPro" id="IPR056990">
    <property type="entry name" value="VIN3-like_C"/>
</dbReference>
<evidence type="ECO:0000313" key="3">
    <source>
        <dbReference type="EMBL" id="GJN35116.1"/>
    </source>
</evidence>
<dbReference type="Pfam" id="PF23380">
    <property type="entry name" value="VIN3_C"/>
    <property type="match status" value="1"/>
</dbReference>
<dbReference type="GO" id="GO:0010048">
    <property type="term" value="P:vernalization response"/>
    <property type="evidence" value="ECO:0007669"/>
    <property type="project" value="InterPro"/>
</dbReference>
<protein>
    <recommendedName>
        <fullName evidence="2">VIN3-like C-terminal domain-containing protein</fullName>
    </recommendedName>
</protein>
<proteinExistence type="predicted"/>
<reference evidence="3" key="1">
    <citation type="journal article" date="2018" name="DNA Res.">
        <title>Multiple hybrid de novo genome assembly of finger millet, an orphan allotetraploid crop.</title>
        <authorList>
            <person name="Hatakeyama M."/>
            <person name="Aluri S."/>
            <person name="Balachadran M.T."/>
            <person name="Sivarajan S.R."/>
            <person name="Patrignani A."/>
            <person name="Gruter S."/>
            <person name="Poveda L."/>
            <person name="Shimizu-Inatsugi R."/>
            <person name="Baeten J."/>
            <person name="Francoijs K.J."/>
            <person name="Nataraja K.N."/>
            <person name="Reddy Y.A.N."/>
            <person name="Phadnis S."/>
            <person name="Ravikumar R.L."/>
            <person name="Schlapbach R."/>
            <person name="Sreeman S.M."/>
            <person name="Shimizu K.K."/>
        </authorList>
    </citation>
    <scope>NUCLEOTIDE SEQUENCE</scope>
</reference>